<evidence type="ECO:0000256" key="12">
    <source>
        <dbReference type="ARBA" id="ARBA00047973"/>
    </source>
</evidence>
<evidence type="ECO:0000256" key="10">
    <source>
        <dbReference type="ARBA" id="ARBA00030169"/>
    </source>
</evidence>
<comment type="catalytic activity">
    <reaction evidence="12">
        <text>oxaloacetate + H(+) = pyruvate + CO2</text>
        <dbReference type="Rhea" id="RHEA:15641"/>
        <dbReference type="ChEBI" id="CHEBI:15361"/>
        <dbReference type="ChEBI" id="CHEBI:15378"/>
        <dbReference type="ChEBI" id="CHEBI:16452"/>
        <dbReference type="ChEBI" id="CHEBI:16526"/>
        <dbReference type="EC" id="4.1.1.112"/>
    </reaction>
</comment>
<evidence type="ECO:0000313" key="13">
    <source>
        <dbReference type="EMBL" id="MFD2415192.1"/>
    </source>
</evidence>
<evidence type="ECO:0000256" key="8">
    <source>
        <dbReference type="ARBA" id="ARBA00025046"/>
    </source>
</evidence>
<dbReference type="Gene3D" id="3.50.30.40">
    <property type="entry name" value="Ribonuclease E inhibitor RraA/RraA-like"/>
    <property type="match status" value="1"/>
</dbReference>
<name>A0ABW5FN51_9PSEU</name>
<evidence type="ECO:0000256" key="7">
    <source>
        <dbReference type="ARBA" id="ARBA00016549"/>
    </source>
</evidence>
<evidence type="ECO:0000256" key="2">
    <source>
        <dbReference type="ARBA" id="ARBA00001968"/>
    </source>
</evidence>
<reference evidence="14" key="1">
    <citation type="journal article" date="2019" name="Int. J. Syst. Evol. Microbiol.">
        <title>The Global Catalogue of Microorganisms (GCM) 10K type strain sequencing project: providing services to taxonomists for standard genome sequencing and annotation.</title>
        <authorList>
            <consortium name="The Broad Institute Genomics Platform"/>
            <consortium name="The Broad Institute Genome Sequencing Center for Infectious Disease"/>
            <person name="Wu L."/>
            <person name="Ma J."/>
        </authorList>
    </citation>
    <scope>NUCLEOTIDE SEQUENCE [LARGE SCALE GENOMIC DNA]</scope>
    <source>
        <strain evidence="14">CGMCC 4.7645</strain>
    </source>
</reference>
<dbReference type="PANTHER" id="PTHR33254">
    <property type="entry name" value="4-HYDROXY-4-METHYL-2-OXOGLUTARATE ALDOLASE 3-RELATED"/>
    <property type="match status" value="1"/>
</dbReference>
<proteinExistence type="inferred from homology"/>
<comment type="similarity">
    <text evidence="3">Belongs to the class II aldolase/RraA-like family.</text>
</comment>
<evidence type="ECO:0000256" key="11">
    <source>
        <dbReference type="ARBA" id="ARBA00032305"/>
    </source>
</evidence>
<evidence type="ECO:0000256" key="5">
    <source>
        <dbReference type="ARBA" id="ARBA00012213"/>
    </source>
</evidence>
<protein>
    <recommendedName>
        <fullName evidence="7">Putative 4-hydroxy-4-methyl-2-oxoglutarate aldolase</fullName>
        <ecNumber evidence="6">4.1.1.112</ecNumber>
        <ecNumber evidence="5">4.1.3.17</ecNumber>
    </recommendedName>
    <alternativeName>
        <fullName evidence="11">Oxaloacetate decarboxylase</fullName>
    </alternativeName>
    <alternativeName>
        <fullName evidence="9">Regulator of ribonuclease activity homolog</fullName>
    </alternativeName>
    <alternativeName>
        <fullName evidence="10">RraA-like protein</fullName>
    </alternativeName>
</protein>
<comment type="caution">
    <text evidence="13">The sequence shown here is derived from an EMBL/GenBank/DDBJ whole genome shotgun (WGS) entry which is preliminary data.</text>
</comment>
<comment type="function">
    <text evidence="8">Catalyzes the aldol cleavage of 4-hydroxy-4-methyl-2-oxoglutarate (HMG) into 2 molecules of pyruvate. Also contains a secondary oxaloacetate (OAA) decarboxylase activity due to the common pyruvate enolate transition state formed following C-C bond cleavage in the retro-aldol and decarboxylation reactions.</text>
</comment>
<accession>A0ABW5FN51</accession>
<keyword evidence="14" id="KW-1185">Reference proteome</keyword>
<dbReference type="InterPro" id="IPR005493">
    <property type="entry name" value="RraA/RraA-like"/>
</dbReference>
<dbReference type="Pfam" id="PF03737">
    <property type="entry name" value="RraA-like"/>
    <property type="match status" value="1"/>
</dbReference>
<dbReference type="SUPFAM" id="SSF89562">
    <property type="entry name" value="RraA-like"/>
    <property type="match status" value="1"/>
</dbReference>
<dbReference type="EMBL" id="JBHUKR010000004">
    <property type="protein sequence ID" value="MFD2415192.1"/>
    <property type="molecule type" value="Genomic_DNA"/>
</dbReference>
<dbReference type="EC" id="4.1.3.17" evidence="5"/>
<gene>
    <name evidence="13" type="ORF">ACFSXZ_02505</name>
</gene>
<sequence>MSAELDEAVNTLRRMIGEEDYTLHTTVVDESSIDIAVSARDAACEECLVPKEMMRSIADDCLSSTGYRLRTLTYPGEEVPGEPPWRFVATATAHEAGGKIGALPAALRPVGASVLSGPAFTVLCGARDNLALHHAIAEAPAGSVLVCQTGGEPDAGYVGEVMVRAALARGLAGLVIDGCVRDADAIRALGWPVFARGLNVRGTTKDPLLPQSLGCRLRFGDVDVDPGDLVLGDADGVVVLPGARIAEVLADAEAREAAEKEIFVRIAAGETTMEIYGLSPRVQ</sequence>
<dbReference type="RefSeq" id="WP_378260772.1">
    <property type="nucleotide sequence ID" value="NZ_JBHUKR010000004.1"/>
</dbReference>
<evidence type="ECO:0000256" key="9">
    <source>
        <dbReference type="ARBA" id="ARBA00029596"/>
    </source>
</evidence>
<evidence type="ECO:0000256" key="6">
    <source>
        <dbReference type="ARBA" id="ARBA00012947"/>
    </source>
</evidence>
<evidence type="ECO:0000313" key="14">
    <source>
        <dbReference type="Proteomes" id="UP001597417"/>
    </source>
</evidence>
<dbReference type="InterPro" id="IPR036704">
    <property type="entry name" value="RraA/RraA-like_sf"/>
</dbReference>
<comment type="subunit">
    <text evidence="4">Homotrimer.</text>
</comment>
<comment type="catalytic activity">
    <reaction evidence="1">
        <text>4-hydroxy-4-methyl-2-oxoglutarate = 2 pyruvate</text>
        <dbReference type="Rhea" id="RHEA:22748"/>
        <dbReference type="ChEBI" id="CHEBI:15361"/>
        <dbReference type="ChEBI" id="CHEBI:58276"/>
        <dbReference type="EC" id="4.1.3.17"/>
    </reaction>
</comment>
<comment type="cofactor">
    <cofactor evidence="2">
        <name>a divalent metal cation</name>
        <dbReference type="ChEBI" id="CHEBI:60240"/>
    </cofactor>
</comment>
<evidence type="ECO:0000256" key="1">
    <source>
        <dbReference type="ARBA" id="ARBA00001342"/>
    </source>
</evidence>
<dbReference type="EC" id="4.1.1.112" evidence="6"/>
<evidence type="ECO:0000256" key="3">
    <source>
        <dbReference type="ARBA" id="ARBA00008621"/>
    </source>
</evidence>
<dbReference type="PANTHER" id="PTHR33254:SF4">
    <property type="entry name" value="4-HYDROXY-4-METHYL-2-OXOGLUTARATE ALDOLASE 3-RELATED"/>
    <property type="match status" value="1"/>
</dbReference>
<dbReference type="CDD" id="cd16841">
    <property type="entry name" value="RraA_family"/>
    <property type="match status" value="1"/>
</dbReference>
<evidence type="ECO:0000256" key="4">
    <source>
        <dbReference type="ARBA" id="ARBA00011233"/>
    </source>
</evidence>
<organism evidence="13 14">
    <name type="scientific">Amycolatopsis pigmentata</name>
    <dbReference type="NCBI Taxonomy" id="450801"/>
    <lineage>
        <taxon>Bacteria</taxon>
        <taxon>Bacillati</taxon>
        <taxon>Actinomycetota</taxon>
        <taxon>Actinomycetes</taxon>
        <taxon>Pseudonocardiales</taxon>
        <taxon>Pseudonocardiaceae</taxon>
        <taxon>Amycolatopsis</taxon>
    </lineage>
</organism>
<dbReference type="Proteomes" id="UP001597417">
    <property type="component" value="Unassembled WGS sequence"/>
</dbReference>